<keyword evidence="2 4" id="KW-1133">Transmembrane helix</keyword>
<evidence type="ECO:0000313" key="6">
    <source>
        <dbReference type="EMBL" id="HEG90715.1"/>
    </source>
</evidence>
<dbReference type="Gene3D" id="1.20.1250.20">
    <property type="entry name" value="MFS general substrate transporter like domains"/>
    <property type="match status" value="2"/>
</dbReference>
<feature type="transmembrane region" description="Helical" evidence="4">
    <location>
        <begin position="359"/>
        <end position="381"/>
    </location>
</feature>
<evidence type="ECO:0000256" key="1">
    <source>
        <dbReference type="ARBA" id="ARBA00022692"/>
    </source>
</evidence>
<dbReference type="PROSITE" id="PS50850">
    <property type="entry name" value="MFS"/>
    <property type="match status" value="1"/>
</dbReference>
<organism evidence="6">
    <name type="scientific">Thermorudis peleae</name>
    <dbReference type="NCBI Taxonomy" id="1382356"/>
    <lineage>
        <taxon>Bacteria</taxon>
        <taxon>Pseudomonadati</taxon>
        <taxon>Thermomicrobiota</taxon>
        <taxon>Thermomicrobia</taxon>
        <taxon>Thermomicrobia incertae sedis</taxon>
        <taxon>Thermorudis</taxon>
    </lineage>
</organism>
<dbReference type="CDD" id="cd17478">
    <property type="entry name" value="MFS_FsR"/>
    <property type="match status" value="1"/>
</dbReference>
<feature type="transmembrane region" description="Helical" evidence="4">
    <location>
        <begin position="247"/>
        <end position="267"/>
    </location>
</feature>
<dbReference type="InterPro" id="IPR020846">
    <property type="entry name" value="MFS_dom"/>
</dbReference>
<dbReference type="GO" id="GO:0005886">
    <property type="term" value="C:plasma membrane"/>
    <property type="evidence" value="ECO:0007669"/>
    <property type="project" value="TreeGrafter"/>
</dbReference>
<feature type="transmembrane region" description="Helical" evidence="4">
    <location>
        <begin position="299"/>
        <end position="320"/>
    </location>
</feature>
<feature type="transmembrane region" description="Helical" evidence="4">
    <location>
        <begin position="167"/>
        <end position="184"/>
    </location>
</feature>
<sequence>MRLARLWAWRGLLTFMLGHFTVDLYSGLLPILYALTAQRLNLDNRDIGLLALCYTAASSLSQPLFGYVADRWGGQLLAPLSLAWSSVFVSALGLIDAPALLYAGALLAGLGSGAYHPVGASNASMLVDDRHRNTAMSVYTVSGTFGYALGPLIAAFLFGVLGTRGSLVMLPLGLSVAVSLRLALRQFQLGLPTLRSRERARRAPIRWGALAPVMAVVMLRSWVFMAVVTFAPVWYRDLGYDVRFYGLLASVVIASGSLGTLLGGLLADRIGQRVVLVGSLALAIPALLLFAGIPGPLALMTGALFGALADASISVTLVAAQRLLPGRIGVASGFILGMGFVTGGIGAPVTGAIADHVGIQQALLLTSALLLVALAACWLIPRQVLSAETVRPAPGPSVAVTRSLPQRESD</sequence>
<dbReference type="GO" id="GO:0022857">
    <property type="term" value="F:transmembrane transporter activity"/>
    <property type="evidence" value="ECO:0007669"/>
    <property type="project" value="InterPro"/>
</dbReference>
<evidence type="ECO:0000256" key="4">
    <source>
        <dbReference type="SAM" id="Phobius"/>
    </source>
</evidence>
<dbReference type="EMBL" id="DSIY01000107">
    <property type="protein sequence ID" value="HEG90715.1"/>
    <property type="molecule type" value="Genomic_DNA"/>
</dbReference>
<evidence type="ECO:0000256" key="3">
    <source>
        <dbReference type="ARBA" id="ARBA00023136"/>
    </source>
</evidence>
<feature type="transmembrane region" description="Helical" evidence="4">
    <location>
        <begin position="47"/>
        <end position="69"/>
    </location>
</feature>
<feature type="transmembrane region" description="Helical" evidence="4">
    <location>
        <begin position="101"/>
        <end position="118"/>
    </location>
</feature>
<accession>A0A831X804</accession>
<feature type="transmembrane region" description="Helical" evidence="4">
    <location>
        <begin position="138"/>
        <end position="161"/>
    </location>
</feature>
<feature type="transmembrane region" description="Helical" evidence="4">
    <location>
        <begin position="12"/>
        <end position="35"/>
    </location>
</feature>
<protein>
    <submittedName>
        <fullName evidence="6">MFS transporter</fullName>
    </submittedName>
</protein>
<dbReference type="PANTHER" id="PTHR43129">
    <property type="entry name" value="FOSMIDOMYCIN RESISTANCE PROTEIN"/>
    <property type="match status" value="1"/>
</dbReference>
<feature type="transmembrane region" description="Helical" evidence="4">
    <location>
        <begin position="76"/>
        <end position="95"/>
    </location>
</feature>
<keyword evidence="3 4" id="KW-0472">Membrane</keyword>
<feature type="transmembrane region" description="Helical" evidence="4">
    <location>
        <begin position="205"/>
        <end position="235"/>
    </location>
</feature>
<feature type="transmembrane region" description="Helical" evidence="4">
    <location>
        <begin position="274"/>
        <end position="293"/>
    </location>
</feature>
<comment type="caution">
    <text evidence="6">The sequence shown here is derived from an EMBL/GenBank/DDBJ whole genome shotgun (WGS) entry which is preliminary data.</text>
</comment>
<dbReference type="PANTHER" id="PTHR43129:SF1">
    <property type="entry name" value="FOSMIDOMYCIN RESISTANCE PROTEIN"/>
    <property type="match status" value="1"/>
</dbReference>
<gene>
    <name evidence="6" type="ORF">ENP34_04625</name>
</gene>
<feature type="domain" description="Major facilitator superfamily (MFS) profile" evidence="5">
    <location>
        <begin position="11"/>
        <end position="385"/>
    </location>
</feature>
<evidence type="ECO:0000256" key="2">
    <source>
        <dbReference type="ARBA" id="ARBA00022989"/>
    </source>
</evidence>
<feature type="transmembrane region" description="Helical" evidence="4">
    <location>
        <begin position="332"/>
        <end position="353"/>
    </location>
</feature>
<reference evidence="6" key="1">
    <citation type="journal article" date="2020" name="mSystems">
        <title>Genome- and Community-Level Interaction Insights into Carbon Utilization and Element Cycling Functions of Hydrothermarchaeota in Hydrothermal Sediment.</title>
        <authorList>
            <person name="Zhou Z."/>
            <person name="Liu Y."/>
            <person name="Xu W."/>
            <person name="Pan J."/>
            <person name="Luo Z.H."/>
            <person name="Li M."/>
        </authorList>
    </citation>
    <scope>NUCLEOTIDE SEQUENCE [LARGE SCALE GENOMIC DNA]</scope>
    <source>
        <strain evidence="6">SpSt-210</strain>
    </source>
</reference>
<name>A0A831X804_9BACT</name>
<evidence type="ECO:0000259" key="5">
    <source>
        <dbReference type="PROSITE" id="PS50850"/>
    </source>
</evidence>
<dbReference type="InterPro" id="IPR011701">
    <property type="entry name" value="MFS"/>
</dbReference>
<keyword evidence="1 4" id="KW-0812">Transmembrane</keyword>
<dbReference type="AlphaFoldDB" id="A0A831X804"/>
<dbReference type="SUPFAM" id="SSF103473">
    <property type="entry name" value="MFS general substrate transporter"/>
    <property type="match status" value="1"/>
</dbReference>
<dbReference type="InterPro" id="IPR036259">
    <property type="entry name" value="MFS_trans_sf"/>
</dbReference>
<dbReference type="Pfam" id="PF07690">
    <property type="entry name" value="MFS_1"/>
    <property type="match status" value="1"/>
</dbReference>
<proteinExistence type="predicted"/>